<dbReference type="InterPro" id="IPR013087">
    <property type="entry name" value="Znf_C2H2_type"/>
</dbReference>
<evidence type="ECO:0000256" key="7">
    <source>
        <dbReference type="PROSITE-ProRule" id="PRU00042"/>
    </source>
</evidence>
<evidence type="ECO:0000259" key="9">
    <source>
        <dbReference type="PROSITE" id="PS50157"/>
    </source>
</evidence>
<feature type="domain" description="C2H2-type" evidence="9">
    <location>
        <begin position="413"/>
        <end position="440"/>
    </location>
</feature>
<dbReference type="Pfam" id="PF13912">
    <property type="entry name" value="zf-C2H2_6"/>
    <property type="match status" value="1"/>
</dbReference>
<feature type="domain" description="C2H2-type" evidence="9">
    <location>
        <begin position="88"/>
        <end position="111"/>
    </location>
</feature>
<comment type="caution">
    <text evidence="10">The sequence shown here is derived from an EMBL/GenBank/DDBJ whole genome shotgun (WGS) entry which is preliminary data.</text>
</comment>
<evidence type="ECO:0000256" key="8">
    <source>
        <dbReference type="SAM" id="MobiDB-lite"/>
    </source>
</evidence>
<name>A0ABP1RIX9_9HEXA</name>
<dbReference type="PANTHER" id="PTHR24376">
    <property type="entry name" value="ZINC FINGER PROTEIN"/>
    <property type="match status" value="1"/>
</dbReference>
<dbReference type="InterPro" id="IPR036236">
    <property type="entry name" value="Znf_C2H2_sf"/>
</dbReference>
<keyword evidence="3" id="KW-0677">Repeat</keyword>
<sequence>MPTSRTGNKAYHLQRFHCLLCAMDFGKVEEYQVHYNVQHGSSLKFECPKCELHFNSNFSLSTHFKTFHVDDIDKNIKNKSTYFKKKNLKCGECRKQFTNERRLQFHSQNVHKLVNCKTCGLEFNGLITLRDHKTTVHIQDANFLCPDCGKEFVCQQTMERHRTKGHKRKTSQSKESLICQVCGHLSKDKHCLKKHLWTHKSVEEKRLEGKLQMCEICGKEYHSARLKYHMKLHEHETGEKIESEIRQQHIERDHLPLNEYEYLCVFCGRAFVNEERLQTHLKFHRGEKDFECQLCSKSFSYKVILEYHLRDIHGIGKPVEYYSCKEPQCVGLQFKTRYKLLVHRRAVHNLGSIRNSRLDPKDKNWKPHRTPQIRPIKCVFPSCCSTFGCKEKEKKRQEHVQKEHLHGGGKFEFVCRFCGRAFINQKRLDTHKRIHERGKERPWKCEQCPRSYYNKCTLDTHVKDIHESEPNKSFSCEEPNCGKIVQTYSGLKKHMKNFHNACRVRAANKILGYDSKSCAAKGPKKKAGRPPNTYRAELEGI</sequence>
<feature type="region of interest" description="Disordered" evidence="8">
    <location>
        <begin position="520"/>
        <end position="541"/>
    </location>
</feature>
<feature type="domain" description="C2H2-type" evidence="9">
    <location>
        <begin position="262"/>
        <end position="289"/>
    </location>
</feature>
<evidence type="ECO:0000313" key="10">
    <source>
        <dbReference type="EMBL" id="CAL8128971.1"/>
    </source>
</evidence>
<dbReference type="PROSITE" id="PS00028">
    <property type="entry name" value="ZINC_FINGER_C2H2_1"/>
    <property type="match status" value="8"/>
</dbReference>
<keyword evidence="5" id="KW-0862">Zinc</keyword>
<feature type="domain" description="C2H2-type" evidence="9">
    <location>
        <begin position="45"/>
        <end position="73"/>
    </location>
</feature>
<evidence type="ECO:0000256" key="5">
    <source>
        <dbReference type="ARBA" id="ARBA00022833"/>
    </source>
</evidence>
<comment type="subcellular location">
    <subcellularLocation>
        <location evidence="1">Nucleus</location>
    </subcellularLocation>
</comment>
<feature type="domain" description="C2H2-type" evidence="9">
    <location>
        <begin position="474"/>
        <end position="504"/>
    </location>
</feature>
<evidence type="ECO:0000256" key="2">
    <source>
        <dbReference type="ARBA" id="ARBA00022723"/>
    </source>
</evidence>
<evidence type="ECO:0000256" key="3">
    <source>
        <dbReference type="ARBA" id="ARBA00022737"/>
    </source>
</evidence>
<evidence type="ECO:0000256" key="4">
    <source>
        <dbReference type="ARBA" id="ARBA00022771"/>
    </source>
</evidence>
<dbReference type="SMART" id="SM00355">
    <property type="entry name" value="ZnF_C2H2"/>
    <property type="match status" value="13"/>
</dbReference>
<dbReference type="SUPFAM" id="SSF57667">
    <property type="entry name" value="beta-beta-alpha zinc fingers"/>
    <property type="match status" value="3"/>
</dbReference>
<feature type="domain" description="C2H2-type" evidence="9">
    <location>
        <begin position="290"/>
        <end position="318"/>
    </location>
</feature>
<gene>
    <name evidence="10" type="ORF">ODALV1_LOCUS22730</name>
</gene>
<evidence type="ECO:0000256" key="1">
    <source>
        <dbReference type="ARBA" id="ARBA00004123"/>
    </source>
</evidence>
<evidence type="ECO:0000313" key="11">
    <source>
        <dbReference type="Proteomes" id="UP001642540"/>
    </source>
</evidence>
<keyword evidence="11" id="KW-1185">Reference proteome</keyword>
<evidence type="ECO:0000256" key="6">
    <source>
        <dbReference type="ARBA" id="ARBA00023242"/>
    </source>
</evidence>
<dbReference type="PANTHER" id="PTHR24376:SF216">
    <property type="entry name" value="ZINC FINGER PROTEIN 420-LIKE"/>
    <property type="match status" value="1"/>
</dbReference>
<organism evidence="10 11">
    <name type="scientific">Orchesella dallaii</name>
    <dbReference type="NCBI Taxonomy" id="48710"/>
    <lineage>
        <taxon>Eukaryota</taxon>
        <taxon>Metazoa</taxon>
        <taxon>Ecdysozoa</taxon>
        <taxon>Arthropoda</taxon>
        <taxon>Hexapoda</taxon>
        <taxon>Collembola</taxon>
        <taxon>Entomobryomorpha</taxon>
        <taxon>Entomobryoidea</taxon>
        <taxon>Orchesellidae</taxon>
        <taxon>Orchesellinae</taxon>
        <taxon>Orchesella</taxon>
    </lineage>
</organism>
<proteinExistence type="predicted"/>
<accession>A0ABP1RIX9</accession>
<dbReference type="Gene3D" id="3.30.160.60">
    <property type="entry name" value="Classic Zinc Finger"/>
    <property type="match status" value="6"/>
</dbReference>
<dbReference type="EMBL" id="CAXLJM020000075">
    <property type="protein sequence ID" value="CAL8128971.1"/>
    <property type="molecule type" value="Genomic_DNA"/>
</dbReference>
<dbReference type="Proteomes" id="UP001642540">
    <property type="component" value="Unassembled WGS sequence"/>
</dbReference>
<dbReference type="PROSITE" id="PS50157">
    <property type="entry name" value="ZINC_FINGER_C2H2_2"/>
    <property type="match status" value="8"/>
</dbReference>
<protein>
    <recommendedName>
        <fullName evidence="9">C2H2-type domain-containing protein</fullName>
    </recommendedName>
</protein>
<feature type="domain" description="C2H2-type" evidence="9">
    <location>
        <begin position="143"/>
        <end position="171"/>
    </location>
</feature>
<feature type="domain" description="C2H2-type" evidence="9">
    <location>
        <begin position="443"/>
        <end position="471"/>
    </location>
</feature>
<keyword evidence="4 7" id="KW-0863">Zinc-finger</keyword>
<keyword evidence="6" id="KW-0539">Nucleus</keyword>
<reference evidence="10 11" key="1">
    <citation type="submission" date="2024-08" db="EMBL/GenBank/DDBJ databases">
        <authorList>
            <person name="Cucini C."/>
            <person name="Frati F."/>
        </authorList>
    </citation>
    <scope>NUCLEOTIDE SEQUENCE [LARGE SCALE GENOMIC DNA]</scope>
</reference>
<keyword evidence="2" id="KW-0479">Metal-binding</keyword>